<reference evidence="3" key="1">
    <citation type="submission" date="2022-11" db="EMBL/GenBank/DDBJ databases">
        <authorList>
            <person name="Vasilchenko N.G."/>
            <person name="Prazdnova E.V."/>
            <person name="Gorovtsov A.V."/>
            <person name="Chistyakov V.A."/>
            <person name="Pak M.L."/>
        </authorList>
    </citation>
    <scope>NUCLEOTIDE SEQUENCE</scope>
    <source>
        <strain evidence="3">R 4.5</strain>
    </source>
</reference>
<proteinExistence type="predicted"/>
<evidence type="ECO:0000256" key="1">
    <source>
        <dbReference type="SAM" id="MobiDB-lite"/>
    </source>
</evidence>
<sequence length="227" mass="24344">MPKNHEFGNQKMSRRLSLTAILLTLTFVALTGCGQDKNAETIDTGSSTSVIENGAGGNRSGSAQSDKAAKESESAENSGTDAQKSAPSAPAASSDTSSSPAVSNPSQNPFEVAGIQDPKAFLNTFKALQKAVADNDKEKVADYILYPLRVNDSEKSLTIPNKKDFLAKYDQIFTDAIREALVNQKTDDLFVNYQGVMVGSGELWLRRATDNPKLFGVFSINLETVAN</sequence>
<feature type="region of interest" description="Disordered" evidence="1">
    <location>
        <begin position="36"/>
        <end position="110"/>
    </location>
</feature>
<name>A0A074L9H9_PAEPO</name>
<dbReference type="AlphaFoldDB" id="A0A074L9H9"/>
<dbReference type="Proteomes" id="UP001055784">
    <property type="component" value="Chromosome"/>
</dbReference>
<feature type="signal peptide" evidence="2">
    <location>
        <begin position="1"/>
        <end position="31"/>
    </location>
</feature>
<dbReference type="PROSITE" id="PS51257">
    <property type="entry name" value="PROKAR_LIPOPROTEIN"/>
    <property type="match status" value="1"/>
</dbReference>
<dbReference type="RefSeq" id="WP_039273932.1">
    <property type="nucleotide sequence ID" value="NZ_CP015423.1"/>
</dbReference>
<feature type="chain" id="PRO_5043321344" evidence="2">
    <location>
        <begin position="32"/>
        <end position="227"/>
    </location>
</feature>
<gene>
    <name evidence="3" type="ORF">MF626_004655</name>
</gene>
<accession>A0A074L9H9</accession>
<dbReference type="EMBL" id="CP097770">
    <property type="protein sequence ID" value="URJ50210.1"/>
    <property type="molecule type" value="Genomic_DNA"/>
</dbReference>
<organism evidence="3 4">
    <name type="scientific">Paenibacillus polymyxa</name>
    <name type="common">Bacillus polymyxa</name>
    <dbReference type="NCBI Taxonomy" id="1406"/>
    <lineage>
        <taxon>Bacteria</taxon>
        <taxon>Bacillati</taxon>
        <taxon>Bacillota</taxon>
        <taxon>Bacilli</taxon>
        <taxon>Bacillales</taxon>
        <taxon>Paenibacillaceae</taxon>
        <taxon>Paenibacillus</taxon>
    </lineage>
</organism>
<feature type="compositionally biased region" description="Low complexity" evidence="1">
    <location>
        <begin position="85"/>
        <end position="106"/>
    </location>
</feature>
<evidence type="ECO:0000256" key="2">
    <source>
        <dbReference type="SAM" id="SignalP"/>
    </source>
</evidence>
<protein>
    <submittedName>
        <fullName evidence="3">Uncharacterized protein</fullName>
    </submittedName>
</protein>
<keyword evidence="2" id="KW-0732">Signal</keyword>
<feature type="compositionally biased region" description="Polar residues" evidence="1">
    <location>
        <begin position="41"/>
        <end position="51"/>
    </location>
</feature>
<evidence type="ECO:0000313" key="4">
    <source>
        <dbReference type="Proteomes" id="UP001055784"/>
    </source>
</evidence>
<evidence type="ECO:0000313" key="3">
    <source>
        <dbReference type="EMBL" id="URJ50210.1"/>
    </source>
</evidence>